<sequence length="234" mass="24848">MRTPLLLLPGMMCDARLFAPQIAAIRDRAVMVAPISGAETTAELARAVLDVAPPRFALAGLSMGGIVAMEIVAQAPERVAGLCLMDTNPKAEHPAVAEARVPQMERVAAGGLRRVMRDETKPGYLADGPGREAVLALCMEMAEALGAEIFLRQSKALAGRADRRETLRGVAVPSLVLCGREDALCPLHRHEMMAELIPGARLVVIDGAGHLPTLERPEAVSDALAAWLRQVDAA</sequence>
<evidence type="ECO:0000259" key="1">
    <source>
        <dbReference type="Pfam" id="PF12697"/>
    </source>
</evidence>
<feature type="domain" description="AB hydrolase-1" evidence="1">
    <location>
        <begin position="42"/>
        <end position="223"/>
    </location>
</feature>
<dbReference type="Proteomes" id="UP001243420">
    <property type="component" value="Chromosome"/>
</dbReference>
<dbReference type="InterPro" id="IPR050471">
    <property type="entry name" value="AB_hydrolase"/>
</dbReference>
<name>A0ABY8LDS6_9RHOB</name>
<gene>
    <name evidence="2" type="ORF">P8627_04105</name>
</gene>
<keyword evidence="3" id="KW-1185">Reference proteome</keyword>
<dbReference type="PANTHER" id="PTHR43433:SF4">
    <property type="entry name" value="NON-HEME CHLOROPEROXIDASE-RELATED"/>
    <property type="match status" value="1"/>
</dbReference>
<dbReference type="InterPro" id="IPR000073">
    <property type="entry name" value="AB_hydrolase_1"/>
</dbReference>
<proteinExistence type="predicted"/>
<dbReference type="PANTHER" id="PTHR43433">
    <property type="entry name" value="HYDROLASE, ALPHA/BETA FOLD FAMILY PROTEIN"/>
    <property type="match status" value="1"/>
</dbReference>
<dbReference type="InterPro" id="IPR029058">
    <property type="entry name" value="AB_hydrolase_fold"/>
</dbReference>
<protein>
    <submittedName>
        <fullName evidence="2">Alpha/beta fold hydrolase</fullName>
    </submittedName>
</protein>
<dbReference type="RefSeq" id="WP_279966330.1">
    <property type="nucleotide sequence ID" value="NZ_CP122537.1"/>
</dbReference>
<dbReference type="Gene3D" id="3.40.50.1820">
    <property type="entry name" value="alpha/beta hydrolase"/>
    <property type="match status" value="1"/>
</dbReference>
<accession>A0ABY8LDS6</accession>
<dbReference type="PRINTS" id="PR00111">
    <property type="entry name" value="ABHYDROLASE"/>
</dbReference>
<dbReference type="EMBL" id="CP122537">
    <property type="protein sequence ID" value="WGH79459.1"/>
    <property type="molecule type" value="Genomic_DNA"/>
</dbReference>
<evidence type="ECO:0000313" key="2">
    <source>
        <dbReference type="EMBL" id="WGH79459.1"/>
    </source>
</evidence>
<dbReference type="SUPFAM" id="SSF53474">
    <property type="entry name" value="alpha/beta-Hydrolases"/>
    <property type="match status" value="1"/>
</dbReference>
<keyword evidence="2" id="KW-0378">Hydrolase</keyword>
<dbReference type="GO" id="GO:0016787">
    <property type="term" value="F:hydrolase activity"/>
    <property type="evidence" value="ECO:0007669"/>
    <property type="project" value="UniProtKB-KW"/>
</dbReference>
<dbReference type="Pfam" id="PF12697">
    <property type="entry name" value="Abhydrolase_6"/>
    <property type="match status" value="1"/>
</dbReference>
<reference evidence="2 3" key="1">
    <citation type="submission" date="2023-04" db="EMBL/GenBank/DDBJ databases">
        <title>Jannaschia ovalis sp. nov., a marine bacterium isolated from sea tidal flat.</title>
        <authorList>
            <person name="Kwon D.Y."/>
            <person name="Kim J.-J."/>
        </authorList>
    </citation>
    <scope>NUCLEOTIDE SEQUENCE [LARGE SCALE GENOMIC DNA]</scope>
    <source>
        <strain evidence="2 3">GRR-S6-38</strain>
    </source>
</reference>
<evidence type="ECO:0000313" key="3">
    <source>
        <dbReference type="Proteomes" id="UP001243420"/>
    </source>
</evidence>
<organism evidence="2 3">
    <name type="scientific">Jannaschia ovalis</name>
    <dbReference type="NCBI Taxonomy" id="3038773"/>
    <lineage>
        <taxon>Bacteria</taxon>
        <taxon>Pseudomonadati</taxon>
        <taxon>Pseudomonadota</taxon>
        <taxon>Alphaproteobacteria</taxon>
        <taxon>Rhodobacterales</taxon>
        <taxon>Roseobacteraceae</taxon>
        <taxon>Jannaschia</taxon>
    </lineage>
</organism>